<evidence type="ECO:0000256" key="2">
    <source>
        <dbReference type="ARBA" id="ARBA00022741"/>
    </source>
</evidence>
<dbReference type="EMBL" id="JALJYF010000002">
    <property type="protein sequence ID" value="MCP1728492.1"/>
    <property type="molecule type" value="Genomic_DNA"/>
</dbReference>
<evidence type="ECO:0000256" key="4">
    <source>
        <dbReference type="ARBA" id="ARBA00022840"/>
    </source>
</evidence>
<dbReference type="NCBIfam" id="TIGR00147">
    <property type="entry name" value="YegS/Rv2252/BmrU family lipid kinase"/>
    <property type="match status" value="1"/>
</dbReference>
<keyword evidence="1" id="KW-0808">Transferase</keyword>
<dbReference type="InterPro" id="IPR045540">
    <property type="entry name" value="YegS/DAGK_C"/>
</dbReference>
<dbReference type="SUPFAM" id="SSF111331">
    <property type="entry name" value="NAD kinase/diacylglycerol kinase-like"/>
    <property type="match status" value="1"/>
</dbReference>
<organism evidence="6 7">
    <name type="scientific">Natronospira proteinivora</name>
    <dbReference type="NCBI Taxonomy" id="1807133"/>
    <lineage>
        <taxon>Bacteria</taxon>
        <taxon>Pseudomonadati</taxon>
        <taxon>Pseudomonadota</taxon>
        <taxon>Gammaproteobacteria</taxon>
        <taxon>Natronospirales</taxon>
        <taxon>Natronospiraceae</taxon>
        <taxon>Natronospira</taxon>
    </lineage>
</organism>
<dbReference type="PANTHER" id="PTHR12358:SF54">
    <property type="entry name" value="SPHINGOSINE KINASE RELATED PROTEIN"/>
    <property type="match status" value="1"/>
</dbReference>
<comment type="caution">
    <text evidence="6">The sequence shown here is derived from an EMBL/GenBank/DDBJ whole genome shotgun (WGS) entry which is preliminary data.</text>
</comment>
<dbReference type="GO" id="GO:0016301">
    <property type="term" value="F:kinase activity"/>
    <property type="evidence" value="ECO:0007669"/>
    <property type="project" value="UniProtKB-KW"/>
</dbReference>
<evidence type="ECO:0000256" key="3">
    <source>
        <dbReference type="ARBA" id="ARBA00022777"/>
    </source>
</evidence>
<evidence type="ECO:0000313" key="6">
    <source>
        <dbReference type="EMBL" id="MCP1728492.1"/>
    </source>
</evidence>
<dbReference type="InterPro" id="IPR005218">
    <property type="entry name" value="Diacylglycerol/lipid_kinase"/>
</dbReference>
<gene>
    <name evidence="6" type="ORF">J2T60_002492</name>
</gene>
<sequence>MAEALEKHLRELGASLVTHLTMGPGQGVALARELAESGARTLAVAGGDGTLFEIINGCLQSDGPVPDLALIPLGSGNDFAKSLGIPMEWEDACDRLVLGTKRRVDVGQCNDLFFINSLGIGLDAQIAKASQSSSWIPRQSRYMSALLRSLIGKRATPIKLSHDQGELEQSVTLVVVANGSYEGGHFQLAPHADIEDGRLDLVIAPDMSRRAIMRYLPLALDGEVEGIPGYQRWLTRRVRIQLPEPTLVHADGEIIYHRAKRLEIGILPGALCFLC</sequence>
<evidence type="ECO:0000256" key="1">
    <source>
        <dbReference type="ARBA" id="ARBA00022679"/>
    </source>
</evidence>
<dbReference type="InterPro" id="IPR016064">
    <property type="entry name" value="NAD/diacylglycerol_kinase_sf"/>
</dbReference>
<keyword evidence="7" id="KW-1185">Reference proteome</keyword>
<dbReference type="Gene3D" id="3.40.50.10330">
    <property type="entry name" value="Probable inorganic polyphosphate/atp-NAD kinase, domain 1"/>
    <property type="match status" value="1"/>
</dbReference>
<dbReference type="Proteomes" id="UP001523550">
    <property type="component" value="Unassembled WGS sequence"/>
</dbReference>
<dbReference type="InterPro" id="IPR001206">
    <property type="entry name" value="Diacylglycerol_kinase_cat_dom"/>
</dbReference>
<dbReference type="PROSITE" id="PS50146">
    <property type="entry name" value="DAGK"/>
    <property type="match status" value="1"/>
</dbReference>
<keyword evidence="3 6" id="KW-0418">Kinase</keyword>
<evidence type="ECO:0000313" key="7">
    <source>
        <dbReference type="Proteomes" id="UP001523550"/>
    </source>
</evidence>
<reference evidence="6 7" key="1">
    <citation type="submission" date="2022-03" db="EMBL/GenBank/DDBJ databases">
        <title>Genomic Encyclopedia of Type Strains, Phase III (KMG-III): the genomes of soil and plant-associated and newly described type strains.</title>
        <authorList>
            <person name="Whitman W."/>
        </authorList>
    </citation>
    <scope>NUCLEOTIDE SEQUENCE [LARGE SCALE GENOMIC DNA]</scope>
    <source>
        <strain evidence="6 7">BSker1</strain>
    </source>
</reference>
<evidence type="ECO:0000259" key="5">
    <source>
        <dbReference type="PROSITE" id="PS50146"/>
    </source>
</evidence>
<proteinExistence type="predicted"/>
<name>A0ABT1GB14_9GAMM</name>
<dbReference type="InterPro" id="IPR050187">
    <property type="entry name" value="Lipid_Phosphate_FormReg"/>
</dbReference>
<feature type="domain" description="DAGKc" evidence="5">
    <location>
        <begin position="1"/>
        <end position="116"/>
    </location>
</feature>
<accession>A0ABT1GB14</accession>
<dbReference type="Pfam" id="PF19279">
    <property type="entry name" value="YegS_C"/>
    <property type="match status" value="1"/>
</dbReference>
<dbReference type="InterPro" id="IPR017438">
    <property type="entry name" value="ATP-NAD_kinase_N"/>
</dbReference>
<dbReference type="PANTHER" id="PTHR12358">
    <property type="entry name" value="SPHINGOSINE KINASE"/>
    <property type="match status" value="1"/>
</dbReference>
<dbReference type="Pfam" id="PF00781">
    <property type="entry name" value="DAGK_cat"/>
    <property type="match status" value="1"/>
</dbReference>
<dbReference type="SMART" id="SM00046">
    <property type="entry name" value="DAGKc"/>
    <property type="match status" value="1"/>
</dbReference>
<protein>
    <submittedName>
        <fullName evidence="6">YegS/Rv2252/BmrU family lipid kinase</fullName>
    </submittedName>
</protein>
<dbReference type="Gene3D" id="2.60.200.40">
    <property type="match status" value="1"/>
</dbReference>
<keyword evidence="4" id="KW-0067">ATP-binding</keyword>
<keyword evidence="2" id="KW-0547">Nucleotide-binding</keyword>